<dbReference type="InterPro" id="IPR023997">
    <property type="entry name" value="TonB-dep_OMP_SusC/RagA_CS"/>
</dbReference>
<feature type="domain" description="TonB-dependent receptor plug" evidence="9">
    <location>
        <begin position="245"/>
        <end position="352"/>
    </location>
</feature>
<keyword evidence="11" id="KW-1185">Reference proteome</keyword>
<keyword evidence="6 7" id="KW-0998">Cell outer membrane</keyword>
<evidence type="ECO:0000256" key="4">
    <source>
        <dbReference type="ARBA" id="ARBA00022692"/>
    </source>
</evidence>
<keyword evidence="5 7" id="KW-0472">Membrane</keyword>
<keyword evidence="3 7" id="KW-1134">Transmembrane beta strand</keyword>
<evidence type="ECO:0000259" key="9">
    <source>
        <dbReference type="Pfam" id="PF07715"/>
    </source>
</evidence>
<evidence type="ECO:0000313" key="11">
    <source>
        <dbReference type="Proteomes" id="UP000219452"/>
    </source>
</evidence>
<dbReference type="Proteomes" id="UP000219452">
    <property type="component" value="Unassembled WGS sequence"/>
</dbReference>
<organism evidence="10 11">
    <name type="scientific">Spirosoma fluviale</name>
    <dbReference type="NCBI Taxonomy" id="1597977"/>
    <lineage>
        <taxon>Bacteria</taxon>
        <taxon>Pseudomonadati</taxon>
        <taxon>Bacteroidota</taxon>
        <taxon>Cytophagia</taxon>
        <taxon>Cytophagales</taxon>
        <taxon>Cytophagaceae</taxon>
        <taxon>Spirosoma</taxon>
    </lineage>
</organism>
<evidence type="ECO:0000256" key="1">
    <source>
        <dbReference type="ARBA" id="ARBA00004571"/>
    </source>
</evidence>
<keyword evidence="2 7" id="KW-0813">Transport</keyword>
<feature type="region of interest" description="Disordered" evidence="8">
    <location>
        <begin position="1041"/>
        <end position="1070"/>
    </location>
</feature>
<dbReference type="Pfam" id="PF07715">
    <property type="entry name" value="Plug"/>
    <property type="match status" value="1"/>
</dbReference>
<accession>A0A286G9P1</accession>
<protein>
    <submittedName>
        <fullName evidence="10">TonB-linked outer membrane protein, SusC/RagA family</fullName>
    </submittedName>
</protein>
<dbReference type="InterPro" id="IPR012910">
    <property type="entry name" value="Plug_dom"/>
</dbReference>
<dbReference type="GO" id="GO:0009279">
    <property type="term" value="C:cell outer membrane"/>
    <property type="evidence" value="ECO:0007669"/>
    <property type="project" value="UniProtKB-SubCell"/>
</dbReference>
<dbReference type="SUPFAM" id="SSF56935">
    <property type="entry name" value="Porins"/>
    <property type="match status" value="1"/>
</dbReference>
<dbReference type="NCBIfam" id="TIGR04057">
    <property type="entry name" value="SusC_RagA_signa"/>
    <property type="match status" value="1"/>
</dbReference>
<dbReference type="InterPro" id="IPR008969">
    <property type="entry name" value="CarboxyPept-like_regulatory"/>
</dbReference>
<dbReference type="AlphaFoldDB" id="A0A286G9P1"/>
<dbReference type="Gene3D" id="3.55.50.30">
    <property type="match status" value="1"/>
</dbReference>
<name>A0A286G9P1_9BACT</name>
<dbReference type="InterPro" id="IPR039426">
    <property type="entry name" value="TonB-dep_rcpt-like"/>
</dbReference>
<reference evidence="11" key="1">
    <citation type="submission" date="2017-09" db="EMBL/GenBank/DDBJ databases">
        <authorList>
            <person name="Varghese N."/>
            <person name="Submissions S."/>
        </authorList>
    </citation>
    <scope>NUCLEOTIDE SEQUENCE [LARGE SCALE GENOMIC DNA]</scope>
    <source>
        <strain evidence="11">DSM 29961</strain>
    </source>
</reference>
<dbReference type="Gene3D" id="2.40.170.20">
    <property type="entry name" value="TonB-dependent receptor, beta-barrel domain"/>
    <property type="match status" value="1"/>
</dbReference>
<evidence type="ECO:0000256" key="8">
    <source>
        <dbReference type="SAM" id="MobiDB-lite"/>
    </source>
</evidence>
<evidence type="ECO:0000256" key="3">
    <source>
        <dbReference type="ARBA" id="ARBA00022452"/>
    </source>
</evidence>
<dbReference type="NCBIfam" id="TIGR04056">
    <property type="entry name" value="OMP_RagA_SusC"/>
    <property type="match status" value="1"/>
</dbReference>
<evidence type="ECO:0000256" key="5">
    <source>
        <dbReference type="ARBA" id="ARBA00023136"/>
    </source>
</evidence>
<evidence type="ECO:0000256" key="2">
    <source>
        <dbReference type="ARBA" id="ARBA00022448"/>
    </source>
</evidence>
<proteinExistence type="inferred from homology"/>
<dbReference type="Gene3D" id="2.170.130.10">
    <property type="entry name" value="TonB-dependent receptor, plug domain"/>
    <property type="match status" value="1"/>
</dbReference>
<comment type="similarity">
    <text evidence="7">Belongs to the TonB-dependent receptor family.</text>
</comment>
<evidence type="ECO:0000313" key="10">
    <source>
        <dbReference type="EMBL" id="SOD92240.1"/>
    </source>
</evidence>
<dbReference type="SUPFAM" id="SSF49464">
    <property type="entry name" value="Carboxypeptidase regulatory domain-like"/>
    <property type="match status" value="1"/>
</dbReference>
<evidence type="ECO:0000256" key="6">
    <source>
        <dbReference type="ARBA" id="ARBA00023237"/>
    </source>
</evidence>
<evidence type="ECO:0000256" key="7">
    <source>
        <dbReference type="PROSITE-ProRule" id="PRU01360"/>
    </source>
</evidence>
<comment type="subcellular location">
    <subcellularLocation>
        <location evidence="1 7">Cell outer membrane</location>
        <topology evidence="1 7">Multi-pass membrane protein</topology>
    </subcellularLocation>
</comment>
<dbReference type="EMBL" id="OCNH01000003">
    <property type="protein sequence ID" value="SOD92240.1"/>
    <property type="molecule type" value="Genomic_DNA"/>
</dbReference>
<gene>
    <name evidence="10" type="ORF">SAMN06269250_3876</name>
</gene>
<dbReference type="InterPro" id="IPR037066">
    <property type="entry name" value="Plug_dom_sf"/>
</dbReference>
<dbReference type="Gene3D" id="2.60.40.1120">
    <property type="entry name" value="Carboxypeptidase-like, regulatory domain"/>
    <property type="match status" value="1"/>
</dbReference>
<sequence length="1159" mass="126512">MGAVLGGVHPGFSQVLARAQQTQQRDTRTKADPQQLKDVLKKLQEHYATDILFFDRNVEGLVVAANVVNFNANIEQNLSAVLKPLGLRFKKVKNGGYVVVAKESAERAEASVNQTLTSRMDTPDIPDKLQNDADFRESSLALPSRLPAENKALDITIQGVVSDEKGEVLPGVSIIIKGSQKGTTTDAGGKFKLDIPTASSVLIFSYVGYMPQEVSVGNLTTLNVTLKADDKTLDEIVVVGYGSVKKKDLTGAVGTIDSKEIKEMSVTRIDQALLGKVAGVQVKPVSGEPGAPPQIRIRGIGSISAGAGPLYVVDGFPTQTIETLNPNDIESMDILKDASATAIYGSRGSNGVIIINTKRGKSGKANITFDTYYGLQKVSKVPKFMNAREQAQYFYDGVRNRNIDAGNNVTGPGNTWNFKVPQLILDVLEGRNTTDVEPLDEVLRVAPQQQYQLSATGGSENVKYAISGEYFNQDGLIVNSNFKRYSLRINLDAKLSSRLALRVNFNPSFIDKGNVNSSGVTVGAGDFSVMGAATSVNPFYPIYDDKGDYFWYNGLDAVGNFNNPAALAREVKDKQRRIGLLGNVNAEYTILDGLKFNVLLGATLFSSKGSRFVPQLPAFFNEPASGTDNVAASYNWLTEYTLNYTKSFGNHNLTGLAGFTAQQETGESNSLTSNRYPNNLVPTLSAVSGIITNGTSEQYQWSLVSYLARVNYNYNSKYYLTASVRTDGSSRFGSDNKYGIFPSAAVAWRISDENFLRSIRSISELKFRASYGETGNNNIGNFEQFATINYQKYPLGEVPTAGFVQGRLANPLLTWETQQQLNTGIDAAFFNSRLRFNVDYFISRNTNLLLNVNTPGITGFSTALKNIGEVQNTGWEFSVGTVNTTNRFKWTTDFNISTFKNKVTKLGPSGDPIISGGNITMIGQPIGMFYGWLTDGVFLNQADVDRGPVFSPGTGSRSRPGDLRFVDVSGANGKPDGVINSFDKTIMGSPYPEFYYGMTNRFAYKNLSLSVSLQGVNGNQLLSIARRSTYATRSRFRNAASQNNYWRSEQEPGDGNTPRPNDAPTGNVRGEYSQRWLDTGTYLRINNISLGYSIPDAIAQKVKLGSLRIYLNANNPFIFTKNLGFNPDVSNGDNPLTPGMDMNDYPLPKSLILGLSVGF</sequence>
<dbReference type="InterPro" id="IPR036942">
    <property type="entry name" value="Beta-barrel_TonB_sf"/>
</dbReference>
<dbReference type="PROSITE" id="PS52016">
    <property type="entry name" value="TONB_DEPENDENT_REC_3"/>
    <property type="match status" value="1"/>
</dbReference>
<dbReference type="InterPro" id="IPR023996">
    <property type="entry name" value="TonB-dep_OMP_SusC/RagA"/>
</dbReference>
<keyword evidence="4 7" id="KW-0812">Transmembrane</keyword>
<dbReference type="Pfam" id="PF13715">
    <property type="entry name" value="CarbopepD_reg_2"/>
    <property type="match status" value="1"/>
</dbReference>
<dbReference type="FunFam" id="2.170.130.10:FF:000008">
    <property type="entry name" value="SusC/RagA family TonB-linked outer membrane protein"/>
    <property type="match status" value="1"/>
</dbReference>